<dbReference type="NCBIfam" id="NF006618">
    <property type="entry name" value="PRK09185.1"/>
    <property type="match status" value="1"/>
</dbReference>
<dbReference type="InterPro" id="IPR014030">
    <property type="entry name" value="Ketoacyl_synth_N"/>
</dbReference>
<protein>
    <submittedName>
        <fullName evidence="5">Beta-ketoacyl-[acyl-carrier-protein] synthase II</fullName>
    </submittedName>
</protein>
<organism evidence="5 6">
    <name type="scientific">Polynucleobacter paneuropaeus</name>
    <dbReference type="NCBI Taxonomy" id="2527775"/>
    <lineage>
        <taxon>Bacteria</taxon>
        <taxon>Pseudomonadati</taxon>
        <taxon>Pseudomonadota</taxon>
        <taxon>Betaproteobacteria</taxon>
        <taxon>Burkholderiales</taxon>
        <taxon>Burkholderiaceae</taxon>
        <taxon>Polynucleobacter</taxon>
    </lineage>
</organism>
<dbReference type="RefSeq" id="WP_112294921.1">
    <property type="nucleotide sequence ID" value="NZ_CBCSBS010000002.1"/>
</dbReference>
<evidence type="ECO:0000256" key="3">
    <source>
        <dbReference type="RuleBase" id="RU003694"/>
    </source>
</evidence>
<evidence type="ECO:0000313" key="6">
    <source>
        <dbReference type="Proteomes" id="UP000248592"/>
    </source>
</evidence>
<dbReference type="EMBL" id="CP030085">
    <property type="protein sequence ID" value="AWW50230.1"/>
    <property type="molecule type" value="Genomic_DNA"/>
</dbReference>
<dbReference type="AlphaFoldDB" id="A0A2Z4JTX2"/>
<feature type="domain" description="Ketosynthase family 3 (KS3)" evidence="4">
    <location>
        <begin position="1"/>
        <end position="385"/>
    </location>
</feature>
<dbReference type="GO" id="GO:0004315">
    <property type="term" value="F:3-oxoacyl-[acyl-carrier-protein] synthase activity"/>
    <property type="evidence" value="ECO:0007669"/>
    <property type="project" value="InterPro"/>
</dbReference>
<name>A0A2Z4JTX2_9BURK</name>
<dbReference type="CDD" id="cd00834">
    <property type="entry name" value="KAS_I_II"/>
    <property type="match status" value="1"/>
</dbReference>
<dbReference type="InterPro" id="IPR018201">
    <property type="entry name" value="Ketoacyl_synth_AS"/>
</dbReference>
<comment type="similarity">
    <text evidence="1 3">Belongs to the thiolase-like superfamily. Beta-ketoacyl-ACP synthases family.</text>
</comment>
<dbReference type="Gene3D" id="3.40.47.10">
    <property type="match status" value="1"/>
</dbReference>
<dbReference type="InterPro" id="IPR016039">
    <property type="entry name" value="Thiolase-like"/>
</dbReference>
<keyword evidence="2 3" id="KW-0808">Transferase</keyword>
<dbReference type="GO" id="GO:0006633">
    <property type="term" value="P:fatty acid biosynthetic process"/>
    <property type="evidence" value="ECO:0007669"/>
    <property type="project" value="InterPro"/>
</dbReference>
<evidence type="ECO:0000259" key="4">
    <source>
        <dbReference type="PROSITE" id="PS52004"/>
    </source>
</evidence>
<dbReference type="SUPFAM" id="SSF53901">
    <property type="entry name" value="Thiolase-like"/>
    <property type="match status" value="2"/>
</dbReference>
<gene>
    <name evidence="5" type="ORF">Pas1_07470</name>
</gene>
<accession>A0A2Z4JTX2</accession>
<dbReference type="PANTHER" id="PTHR11712">
    <property type="entry name" value="POLYKETIDE SYNTHASE-RELATED"/>
    <property type="match status" value="1"/>
</dbReference>
<dbReference type="GO" id="GO:0005829">
    <property type="term" value="C:cytosol"/>
    <property type="evidence" value="ECO:0007669"/>
    <property type="project" value="TreeGrafter"/>
</dbReference>
<evidence type="ECO:0000256" key="1">
    <source>
        <dbReference type="ARBA" id="ARBA00008467"/>
    </source>
</evidence>
<dbReference type="Pfam" id="PF02801">
    <property type="entry name" value="Ketoacyl-synt_C"/>
    <property type="match status" value="1"/>
</dbReference>
<dbReference type="SMART" id="SM00825">
    <property type="entry name" value="PKS_KS"/>
    <property type="match status" value="1"/>
</dbReference>
<reference evidence="6" key="1">
    <citation type="submission" date="2018-06" db="EMBL/GenBank/DDBJ databases">
        <title>Description of a new Polynucleobacter species.</title>
        <authorList>
            <person name="Hahn M.W."/>
        </authorList>
    </citation>
    <scope>NUCLEOTIDE SEQUENCE [LARGE SCALE GENOMIC DNA]</scope>
    <source>
        <strain evidence="6">MG-25-Pas1-D2</strain>
    </source>
</reference>
<evidence type="ECO:0000313" key="5">
    <source>
        <dbReference type="EMBL" id="AWW50230.1"/>
    </source>
</evidence>
<dbReference type="InterPro" id="IPR020841">
    <property type="entry name" value="PKS_Beta-ketoAc_synthase_dom"/>
</dbReference>
<dbReference type="InterPro" id="IPR000794">
    <property type="entry name" value="Beta-ketoacyl_synthase"/>
</dbReference>
<dbReference type="InterPro" id="IPR014031">
    <property type="entry name" value="Ketoacyl_synth_C"/>
</dbReference>
<proteinExistence type="inferred from homology"/>
<dbReference type="PANTHER" id="PTHR11712:SF320">
    <property type="entry name" value="BETA-KETOACYL SYNTHASE"/>
    <property type="match status" value="1"/>
</dbReference>
<sequence>MTIYINNYSIVSPLGYGVSETRKNLFSGVSPGMIKTEQYSPGRSLSLGLVRDQLPDLSLTPIKHRSRNNQLLLAVFQGLEDNFYSLSSHVDKSRIAIVIGSSTSGISGEEEAFPYLMANNKFPKSFDLSQRLFCSPANFLADRLGITGIVHGISTACTSSSKAIISGARLLKSGMVDLVIVGGVDTLCKFTVAGFTAIESVSADRCNPLSLNRSGINIGEGGALFLMSRQPGNISLSGWGESSDGYHISAPDPSGLGAALAVNDALKMSARRVDQVEYINLHGTATRHNDAMESQLINKLGFECPVSSTKPLTGHTLGAAGAIETAISCLALEGDGRLPPHLWDQAQDPELPKLNIAAQLESAPKVVMTNNFAFGGNNTSLILESV</sequence>
<dbReference type="PROSITE" id="PS52004">
    <property type="entry name" value="KS3_2"/>
    <property type="match status" value="1"/>
</dbReference>
<evidence type="ECO:0000256" key="2">
    <source>
        <dbReference type="ARBA" id="ARBA00022679"/>
    </source>
</evidence>
<dbReference type="PROSITE" id="PS00606">
    <property type="entry name" value="KS3_1"/>
    <property type="match status" value="1"/>
</dbReference>
<dbReference type="Proteomes" id="UP000248592">
    <property type="component" value="Chromosome"/>
</dbReference>
<dbReference type="Pfam" id="PF00109">
    <property type="entry name" value="ketoacyl-synt"/>
    <property type="match status" value="1"/>
</dbReference>